<dbReference type="PANTHER" id="PTHR35936">
    <property type="entry name" value="MEMBRANE-BOUND LYTIC MUREIN TRANSGLYCOSYLASE F"/>
    <property type="match status" value="1"/>
</dbReference>
<dbReference type="AlphaFoldDB" id="A0A897NMR9"/>
<dbReference type="Proteomes" id="UP000663305">
    <property type="component" value="Chromosome"/>
</dbReference>
<feature type="region of interest" description="Disordered" evidence="2">
    <location>
        <begin position="132"/>
        <end position="161"/>
    </location>
</feature>
<organism evidence="4 5">
    <name type="scientific">Halapricum desulfuricans</name>
    <dbReference type="NCBI Taxonomy" id="2841257"/>
    <lineage>
        <taxon>Archaea</taxon>
        <taxon>Methanobacteriati</taxon>
        <taxon>Methanobacteriota</taxon>
        <taxon>Stenosarchaea group</taxon>
        <taxon>Halobacteria</taxon>
        <taxon>Halobacteriales</taxon>
        <taxon>Haloarculaceae</taxon>
        <taxon>Halapricum</taxon>
    </lineage>
</organism>
<sequence>MNMARRFSMDRRAYLKTVGAVGAASAIAGCSGGSDSETLVPGTNAAFAPFEFEENGDIVGFDIDLAEEAIDRAGYEAGSWSDLEFGSLIPSLNNGDIDLIAAGMTIEPDRQEQIDFTDPYWESNQSVLVQSDGDFQPEGESDLDGASVGVQGGTTGEGEAERLLEEGVIAEDDLERYPNYVLAVEDLEGGNVDAVIVDQPVAKNFSAERDVSVAFVIETGEQFGMGMRTDDDRLAEINDALAEIREDRTYDELVAEWFE</sequence>
<dbReference type="Pfam" id="PF00497">
    <property type="entry name" value="SBP_bac_3"/>
    <property type="match status" value="1"/>
</dbReference>
<evidence type="ECO:0000256" key="2">
    <source>
        <dbReference type="SAM" id="MobiDB-lite"/>
    </source>
</evidence>
<evidence type="ECO:0000256" key="1">
    <source>
        <dbReference type="ARBA" id="ARBA00022729"/>
    </source>
</evidence>
<protein>
    <submittedName>
        <fullName evidence="4">ABC-type amino acid transport/signal transduction system, periplasmic component/domain</fullName>
    </submittedName>
</protein>
<dbReference type="SMART" id="SM00062">
    <property type="entry name" value="PBPb"/>
    <property type="match status" value="1"/>
</dbReference>
<dbReference type="EMBL" id="CP064789">
    <property type="protein sequence ID" value="QSG12203.1"/>
    <property type="molecule type" value="Genomic_DNA"/>
</dbReference>
<accession>A0A897NMR9</accession>
<gene>
    <name evidence="4" type="primary">hisJ</name>
    <name evidence="4" type="ORF">HSBGL_1792</name>
</gene>
<evidence type="ECO:0000313" key="5">
    <source>
        <dbReference type="Proteomes" id="UP000663305"/>
    </source>
</evidence>
<dbReference type="SUPFAM" id="SSF53850">
    <property type="entry name" value="Periplasmic binding protein-like II"/>
    <property type="match status" value="1"/>
</dbReference>
<evidence type="ECO:0000313" key="4">
    <source>
        <dbReference type="EMBL" id="QSG12203.1"/>
    </source>
</evidence>
<dbReference type="Gene3D" id="3.40.190.10">
    <property type="entry name" value="Periplasmic binding protein-like II"/>
    <property type="match status" value="2"/>
</dbReference>
<dbReference type="PROSITE" id="PS51257">
    <property type="entry name" value="PROKAR_LIPOPROTEIN"/>
    <property type="match status" value="1"/>
</dbReference>
<evidence type="ECO:0000259" key="3">
    <source>
        <dbReference type="SMART" id="SM00062"/>
    </source>
</evidence>
<feature type="domain" description="Solute-binding protein family 3/N-terminal" evidence="3">
    <location>
        <begin position="38"/>
        <end position="259"/>
    </location>
</feature>
<dbReference type="PROSITE" id="PS51318">
    <property type="entry name" value="TAT"/>
    <property type="match status" value="1"/>
</dbReference>
<keyword evidence="1" id="KW-0732">Signal</keyword>
<dbReference type="InterPro" id="IPR001638">
    <property type="entry name" value="Solute-binding_3/MltF_N"/>
</dbReference>
<dbReference type="InterPro" id="IPR006311">
    <property type="entry name" value="TAT_signal"/>
</dbReference>
<dbReference type="PANTHER" id="PTHR35936:SF17">
    <property type="entry name" value="ARGININE-BINDING EXTRACELLULAR PROTEIN ARTP"/>
    <property type="match status" value="1"/>
</dbReference>
<dbReference type="CDD" id="cd13624">
    <property type="entry name" value="PBP2_Arg_Lys_His"/>
    <property type="match status" value="1"/>
</dbReference>
<name>A0A897NMR9_9EURY</name>
<reference evidence="4" key="1">
    <citation type="submission" date="2020-11" db="EMBL/GenBank/DDBJ databases">
        <title>Carbohydrate-dependent, anaerobic sulfur respiration: A novel catabolism in halophilic archaea.</title>
        <authorList>
            <person name="Sorokin D.Y."/>
            <person name="Messina E."/>
            <person name="Smedile F."/>
            <person name="La Cono V."/>
            <person name="Hallsworth J.E."/>
            <person name="Yakimov M.M."/>
        </authorList>
    </citation>
    <scope>NUCLEOTIDE SEQUENCE</scope>
    <source>
        <strain evidence="4">HSR-Bgl</strain>
    </source>
</reference>
<proteinExistence type="predicted"/>